<evidence type="ECO:0000313" key="2">
    <source>
        <dbReference type="EMBL" id="MFD2703950.1"/>
    </source>
</evidence>
<name>A0ABW5SWX2_9BACI</name>
<evidence type="ECO:0008006" key="4">
    <source>
        <dbReference type="Google" id="ProtNLM"/>
    </source>
</evidence>
<evidence type="ECO:0000313" key="3">
    <source>
        <dbReference type="Proteomes" id="UP001597520"/>
    </source>
</evidence>
<feature type="compositionally biased region" description="Basic and acidic residues" evidence="1">
    <location>
        <begin position="1"/>
        <end position="18"/>
    </location>
</feature>
<feature type="compositionally biased region" description="Basic and acidic residues" evidence="1">
    <location>
        <begin position="29"/>
        <end position="51"/>
    </location>
</feature>
<reference evidence="3" key="1">
    <citation type="journal article" date="2019" name="Int. J. Syst. Evol. Microbiol.">
        <title>The Global Catalogue of Microorganisms (GCM) 10K type strain sequencing project: providing services to taxonomists for standard genome sequencing and annotation.</title>
        <authorList>
            <consortium name="The Broad Institute Genomics Platform"/>
            <consortium name="The Broad Institute Genome Sequencing Center for Infectious Disease"/>
            <person name="Wu L."/>
            <person name="Ma J."/>
        </authorList>
    </citation>
    <scope>NUCLEOTIDE SEQUENCE [LARGE SCALE GENOMIC DNA]</scope>
    <source>
        <strain evidence="3">KCTC 33792</strain>
    </source>
</reference>
<keyword evidence="3" id="KW-1185">Reference proteome</keyword>
<dbReference type="Proteomes" id="UP001597520">
    <property type="component" value="Unassembled WGS sequence"/>
</dbReference>
<organism evidence="2 3">
    <name type="scientific">Salibacterium lacus</name>
    <dbReference type="NCBI Taxonomy" id="1898109"/>
    <lineage>
        <taxon>Bacteria</taxon>
        <taxon>Bacillati</taxon>
        <taxon>Bacillota</taxon>
        <taxon>Bacilli</taxon>
        <taxon>Bacillales</taxon>
        <taxon>Bacillaceae</taxon>
    </lineage>
</organism>
<comment type="caution">
    <text evidence="2">The sequence shown here is derived from an EMBL/GenBank/DDBJ whole genome shotgun (WGS) entry which is preliminary data.</text>
</comment>
<protein>
    <recommendedName>
        <fullName evidence="4">YfhD family protein</fullName>
    </recommendedName>
</protein>
<gene>
    <name evidence="2" type="ORF">ACFSUB_00605</name>
</gene>
<accession>A0ABW5SWX2</accession>
<dbReference type="EMBL" id="JBHUML010000002">
    <property type="protein sequence ID" value="MFD2703950.1"/>
    <property type="molecule type" value="Genomic_DNA"/>
</dbReference>
<feature type="region of interest" description="Disordered" evidence="1">
    <location>
        <begin position="1"/>
        <end position="51"/>
    </location>
</feature>
<sequence>MEHKAKDNNLQFDEDRMINEGLAGGTVRSSEDHTQMEEARDIQKEEPPRRR</sequence>
<proteinExistence type="predicted"/>
<evidence type="ECO:0000256" key="1">
    <source>
        <dbReference type="SAM" id="MobiDB-lite"/>
    </source>
</evidence>
<dbReference type="RefSeq" id="WP_380713240.1">
    <property type="nucleotide sequence ID" value="NZ_JBHUML010000002.1"/>
</dbReference>